<evidence type="ECO:0000256" key="6">
    <source>
        <dbReference type="ARBA" id="ARBA00022833"/>
    </source>
</evidence>
<evidence type="ECO:0000256" key="9">
    <source>
        <dbReference type="SAM" id="SignalP"/>
    </source>
</evidence>
<evidence type="ECO:0000259" key="10">
    <source>
        <dbReference type="Pfam" id="PF00675"/>
    </source>
</evidence>
<keyword evidence="4" id="KW-0479">Metal-binding</keyword>
<protein>
    <submittedName>
        <fullName evidence="12">Zinc protease</fullName>
    </submittedName>
</protein>
<evidence type="ECO:0000256" key="4">
    <source>
        <dbReference type="ARBA" id="ARBA00022723"/>
    </source>
</evidence>
<dbReference type="GO" id="GO:0046872">
    <property type="term" value="F:metal ion binding"/>
    <property type="evidence" value="ECO:0007669"/>
    <property type="project" value="UniProtKB-KW"/>
</dbReference>
<dbReference type="RefSeq" id="WP_133466561.1">
    <property type="nucleotide sequence ID" value="NZ_SNWI01000010.1"/>
</dbReference>
<feature type="chain" id="PRO_5021009898" evidence="9">
    <location>
        <begin position="25"/>
        <end position="936"/>
    </location>
</feature>
<dbReference type="SUPFAM" id="SSF63411">
    <property type="entry name" value="LuxS/MPP-like metallohydrolase"/>
    <property type="match status" value="4"/>
</dbReference>
<dbReference type="GO" id="GO:0004222">
    <property type="term" value="F:metalloendopeptidase activity"/>
    <property type="evidence" value="ECO:0007669"/>
    <property type="project" value="InterPro"/>
</dbReference>
<evidence type="ECO:0000256" key="5">
    <source>
        <dbReference type="ARBA" id="ARBA00022801"/>
    </source>
</evidence>
<reference evidence="12 13" key="1">
    <citation type="submission" date="2019-03" db="EMBL/GenBank/DDBJ databases">
        <title>Freshwater and sediment microbial communities from various areas in North America, analyzing microbe dynamics in response to fracking.</title>
        <authorList>
            <person name="Lamendella R."/>
        </authorList>
    </citation>
    <scope>NUCLEOTIDE SEQUENCE [LARGE SCALE GENOMIC DNA]</scope>
    <source>
        <strain evidence="12 13">114D</strain>
    </source>
</reference>
<keyword evidence="3 12" id="KW-0645">Protease</keyword>
<evidence type="ECO:0000256" key="1">
    <source>
        <dbReference type="ARBA" id="ARBA00001947"/>
    </source>
</evidence>
<dbReference type="InterPro" id="IPR011765">
    <property type="entry name" value="Pept_M16_N"/>
</dbReference>
<evidence type="ECO:0000259" key="11">
    <source>
        <dbReference type="Pfam" id="PF05193"/>
    </source>
</evidence>
<dbReference type="Proteomes" id="UP000294848">
    <property type="component" value="Unassembled WGS sequence"/>
</dbReference>
<accession>A0A4R6GRU1</accession>
<keyword evidence="7" id="KW-0482">Metalloprotease</keyword>
<gene>
    <name evidence="12" type="ORF">DET52_110183</name>
</gene>
<dbReference type="InterPro" id="IPR001431">
    <property type="entry name" value="Pept_M16_Zn_BS"/>
</dbReference>
<sequence>MKYRFITYLLVASFTLFFTTKGFAQLTDQSLIPLNPKVVKKTLPNGFTYYLQHNAIPEKQVQFRMIIKAGSILETEEQRGFAHFLEHMVFNGSKHFPNNTLIDYLQSIGVEFGADINAYTGYDETVYMLPLPNSNEQTLNKAFHFFGDILSGLTLSTEAIDKERGIILEEWRTTIGLDNRLKDEMYPMLYHNARYLHRRPIGLMEVVTQEGNDEELRKFHRAWYRPNLTSLVVVGNFDQEDIEQRIEATFGTIKNPENAPERKHYTLPAHDNTLIKIIKDQEITNTSVKIIRKFPHQDEKTLADLKRSVTNIIYTYMVNQRLTDIAQQKDAPYMYAHSYATSGPGHTDRYMSLATVKADKIIEGTQGLMRELLRIKKFGFTQAELERKKEILYNDMERMAHEEDKQSSGQIMDAISNHILYGEENASISFKKEFVQTTLDEITLDDIQALVNEYIDQSEKNRVIFVTAPEDTNTPTEEELLTALKDVAKESLSPYDDLAIDEPLMAEKPKAGQIRNETYSEEMGITTIEFDNGVSVALKPTTFKNDEIRFSSLREGGYSLSTIDNFDNASMAAILVNGGGLSKFNALQLERILSGKQVYIAPYIHRHTEGVSGFSSKADFETLLQLSYLTYTAPRKDEDKFEQFIENKKEYNRNTLNSPDSYFADEVNKIMMQNSPRTATLLTPEQLDQISLDKAFDFYQSRFGSAYGTRFFIVGSFEVDSIKPLLAQYLGSLPSKEIRTTYADHGIRPPKGEHRYEFPRNTVEKTKVLMRFTGKYPSSQKSRIEMALLSDILTIRLNEKLREEIGGVYSPYASSTILQRPYDSYRMDIYFTCSPANVDTLIQATFGEIESMKRQVKAANLEKVQKAWMKNREGSLETNGYWRRVLEDQWTRGENAKDFERYEKHIQGVTTKRLSKLAKKYLDQKNHLQFILSPEK</sequence>
<keyword evidence="9" id="KW-0732">Signal</keyword>
<proteinExistence type="inferred from homology"/>
<feature type="signal peptide" evidence="9">
    <location>
        <begin position="1"/>
        <end position="24"/>
    </location>
</feature>
<dbReference type="Pfam" id="PF00675">
    <property type="entry name" value="Peptidase_M16"/>
    <property type="match status" value="1"/>
</dbReference>
<dbReference type="PROSITE" id="PS00143">
    <property type="entry name" value="INSULINASE"/>
    <property type="match status" value="1"/>
</dbReference>
<dbReference type="PANTHER" id="PTHR43690:SF34">
    <property type="entry name" value="ZINC PROTEASE PQQL-LIKE"/>
    <property type="match status" value="1"/>
</dbReference>
<evidence type="ECO:0000256" key="8">
    <source>
        <dbReference type="RuleBase" id="RU004447"/>
    </source>
</evidence>
<name>A0A4R6GRU1_9BACT</name>
<evidence type="ECO:0000256" key="7">
    <source>
        <dbReference type="ARBA" id="ARBA00023049"/>
    </source>
</evidence>
<comment type="caution">
    <text evidence="12">The sequence shown here is derived from an EMBL/GenBank/DDBJ whole genome shotgun (WGS) entry which is preliminary data.</text>
</comment>
<dbReference type="InterPro" id="IPR050626">
    <property type="entry name" value="Peptidase_M16"/>
</dbReference>
<dbReference type="AlphaFoldDB" id="A0A4R6GRU1"/>
<dbReference type="Gene3D" id="3.30.830.10">
    <property type="entry name" value="Metalloenzyme, LuxS/M16 peptidase-like"/>
    <property type="match status" value="4"/>
</dbReference>
<dbReference type="OrthoDB" id="9811314at2"/>
<evidence type="ECO:0000313" key="13">
    <source>
        <dbReference type="Proteomes" id="UP000294848"/>
    </source>
</evidence>
<feature type="domain" description="Peptidase M16 N-terminal" evidence="10">
    <location>
        <begin position="54"/>
        <end position="172"/>
    </location>
</feature>
<dbReference type="PANTHER" id="PTHR43690">
    <property type="entry name" value="NARDILYSIN"/>
    <property type="match status" value="1"/>
</dbReference>
<comment type="cofactor">
    <cofactor evidence="1">
        <name>Zn(2+)</name>
        <dbReference type="ChEBI" id="CHEBI:29105"/>
    </cofactor>
</comment>
<organism evidence="12 13">
    <name type="scientific">Sunxiuqinia elliptica</name>
    <dbReference type="NCBI Taxonomy" id="655355"/>
    <lineage>
        <taxon>Bacteria</taxon>
        <taxon>Pseudomonadati</taxon>
        <taxon>Bacteroidota</taxon>
        <taxon>Bacteroidia</taxon>
        <taxon>Marinilabiliales</taxon>
        <taxon>Prolixibacteraceae</taxon>
        <taxon>Sunxiuqinia</taxon>
    </lineage>
</organism>
<feature type="domain" description="Peptidase M16 C-terminal" evidence="11">
    <location>
        <begin position="214"/>
        <end position="392"/>
    </location>
</feature>
<dbReference type="InterPro" id="IPR007863">
    <property type="entry name" value="Peptidase_M16_C"/>
</dbReference>
<dbReference type="EMBL" id="SNWI01000010">
    <property type="protein sequence ID" value="TDN97265.1"/>
    <property type="molecule type" value="Genomic_DNA"/>
</dbReference>
<keyword evidence="5" id="KW-0378">Hydrolase</keyword>
<evidence type="ECO:0000313" key="12">
    <source>
        <dbReference type="EMBL" id="TDN97265.1"/>
    </source>
</evidence>
<keyword evidence="6" id="KW-0862">Zinc</keyword>
<dbReference type="Pfam" id="PF05193">
    <property type="entry name" value="Peptidase_M16_C"/>
    <property type="match status" value="2"/>
</dbReference>
<comment type="similarity">
    <text evidence="2 8">Belongs to the peptidase M16 family.</text>
</comment>
<dbReference type="GO" id="GO:0006508">
    <property type="term" value="P:proteolysis"/>
    <property type="evidence" value="ECO:0007669"/>
    <property type="project" value="UniProtKB-KW"/>
</dbReference>
<feature type="domain" description="Peptidase M16 C-terminal" evidence="11">
    <location>
        <begin position="690"/>
        <end position="866"/>
    </location>
</feature>
<evidence type="ECO:0000256" key="2">
    <source>
        <dbReference type="ARBA" id="ARBA00007261"/>
    </source>
</evidence>
<dbReference type="InterPro" id="IPR011249">
    <property type="entry name" value="Metalloenz_LuxS/M16"/>
</dbReference>
<evidence type="ECO:0000256" key="3">
    <source>
        <dbReference type="ARBA" id="ARBA00022670"/>
    </source>
</evidence>